<organism evidence="1 2">
    <name type="scientific">Paenibacillus filicis</name>
    <dbReference type="NCBI Taxonomy" id="669464"/>
    <lineage>
        <taxon>Bacteria</taxon>
        <taxon>Bacillati</taxon>
        <taxon>Bacillota</taxon>
        <taxon>Bacilli</taxon>
        <taxon>Bacillales</taxon>
        <taxon>Paenibacillaceae</taxon>
        <taxon>Paenibacillus</taxon>
    </lineage>
</organism>
<dbReference type="Gene3D" id="3.30.2120.10">
    <property type="entry name" value="Bacillus phage protein-like"/>
    <property type="match status" value="1"/>
</dbReference>
<evidence type="ECO:0000313" key="1">
    <source>
        <dbReference type="EMBL" id="MEK8128393.1"/>
    </source>
</evidence>
<sequence length="125" mass="13729">MGPGPELDAALAEALGKPNVRRFRSRYVYDNAGYVNGKPTGPVMGTVDVEEYSTTWSGMELVVEEMHRIDNGERFNLALGWFPNDKEWGADFDEWGVESRAFTTTAPHAVAIAALLALKGDTAHE</sequence>
<comment type="caution">
    <text evidence="1">The sequence shown here is derived from an EMBL/GenBank/DDBJ whole genome shotgun (WGS) entry which is preliminary data.</text>
</comment>
<protein>
    <recommendedName>
        <fullName evidence="3">Phage ABA sandwich domain-containing protein</fullName>
    </recommendedName>
</protein>
<name>A0ABU9DHN3_9BACL</name>
<evidence type="ECO:0008006" key="3">
    <source>
        <dbReference type="Google" id="ProtNLM"/>
    </source>
</evidence>
<dbReference type="InterPro" id="IPR028985">
    <property type="entry name" value="Bacillus_phage_prot-like"/>
</dbReference>
<dbReference type="Proteomes" id="UP001469365">
    <property type="component" value="Unassembled WGS sequence"/>
</dbReference>
<reference evidence="1 2" key="1">
    <citation type="submission" date="2024-04" db="EMBL/GenBank/DDBJ databases">
        <title>draft genome sequnece of Paenibacillus filicis.</title>
        <authorList>
            <person name="Kim D.-U."/>
        </authorList>
    </citation>
    <scope>NUCLEOTIDE SEQUENCE [LARGE SCALE GENOMIC DNA]</scope>
    <source>
        <strain evidence="1 2">KACC14197</strain>
    </source>
</reference>
<keyword evidence="2" id="KW-1185">Reference proteome</keyword>
<evidence type="ECO:0000313" key="2">
    <source>
        <dbReference type="Proteomes" id="UP001469365"/>
    </source>
</evidence>
<accession>A0ABU9DHN3</accession>
<proteinExistence type="predicted"/>
<gene>
    <name evidence="1" type="ORF">WMW72_10805</name>
</gene>
<dbReference type="EMBL" id="JBBPCC010000005">
    <property type="protein sequence ID" value="MEK8128393.1"/>
    <property type="molecule type" value="Genomic_DNA"/>
</dbReference>